<dbReference type="KEGG" id="sxn:IAG42_13535"/>
<organism evidence="3 4">
    <name type="scientific">Streptomyces xanthii</name>
    <dbReference type="NCBI Taxonomy" id="2768069"/>
    <lineage>
        <taxon>Bacteria</taxon>
        <taxon>Bacillati</taxon>
        <taxon>Actinomycetota</taxon>
        <taxon>Actinomycetes</taxon>
        <taxon>Kitasatosporales</taxon>
        <taxon>Streptomycetaceae</taxon>
        <taxon>Streptomyces</taxon>
    </lineage>
</organism>
<dbReference type="Proteomes" id="UP000516428">
    <property type="component" value="Chromosome"/>
</dbReference>
<feature type="signal peptide" evidence="2">
    <location>
        <begin position="1"/>
        <end position="28"/>
    </location>
</feature>
<dbReference type="AlphaFoldDB" id="A0A7H1B734"/>
<dbReference type="RefSeq" id="WP_188337273.1">
    <property type="nucleotide sequence ID" value="NZ_CP061281.1"/>
</dbReference>
<evidence type="ECO:0000256" key="2">
    <source>
        <dbReference type="SAM" id="SignalP"/>
    </source>
</evidence>
<gene>
    <name evidence="3" type="ORF">IAG42_13535</name>
</gene>
<accession>A0A7H1B734</accession>
<sequence length="241" mass="25674">MRAVRNLAALFTALAAALGLVLWGTAQASAGGPTSVLVVSPESKESASLYFSDKDYERLARLLGEPGETKGALPPGLGVGTGRQLNVTWLLHDTQPWRVDRVYPDTPGSKEVWIHTSTDMNGLTGIWHTADKPAELRSLMHELGVMGKRSPGGKDPVAPAAEPSRNRTMAKPDHPATSTPAQAAGSAPDAVAVGWWWVVPGVLAGAALGLLLRPLVSGLPSRVAEVRRRREHGPRQELRDI</sequence>
<feature type="region of interest" description="Disordered" evidence="1">
    <location>
        <begin position="147"/>
        <end position="184"/>
    </location>
</feature>
<keyword evidence="4" id="KW-1185">Reference proteome</keyword>
<reference evidence="3 4" key="1">
    <citation type="submission" date="2020-09" db="EMBL/GenBank/DDBJ databases">
        <title>A novel species.</title>
        <authorList>
            <person name="Gao J."/>
        </authorList>
    </citation>
    <scope>NUCLEOTIDE SEQUENCE [LARGE SCALE GENOMIC DNA]</scope>
    <source>
        <strain evidence="3 4">CRXT-Y-14</strain>
    </source>
</reference>
<evidence type="ECO:0000313" key="3">
    <source>
        <dbReference type="EMBL" id="QNS04539.1"/>
    </source>
</evidence>
<protein>
    <submittedName>
        <fullName evidence="3">Uncharacterized protein</fullName>
    </submittedName>
</protein>
<dbReference type="EMBL" id="CP061281">
    <property type="protein sequence ID" value="QNS04539.1"/>
    <property type="molecule type" value="Genomic_DNA"/>
</dbReference>
<proteinExistence type="predicted"/>
<keyword evidence="2" id="KW-0732">Signal</keyword>
<feature type="chain" id="PRO_5028905076" evidence="2">
    <location>
        <begin position="29"/>
        <end position="241"/>
    </location>
</feature>
<evidence type="ECO:0000256" key="1">
    <source>
        <dbReference type="SAM" id="MobiDB-lite"/>
    </source>
</evidence>
<evidence type="ECO:0000313" key="4">
    <source>
        <dbReference type="Proteomes" id="UP000516428"/>
    </source>
</evidence>
<name>A0A7H1B734_9ACTN</name>